<protein>
    <submittedName>
        <fullName evidence="1">Uncharacterized protein</fullName>
    </submittedName>
</protein>
<dbReference type="Proteomes" id="UP001147747">
    <property type="component" value="Unassembled WGS sequence"/>
</dbReference>
<proteinExistence type="predicted"/>
<dbReference type="GeneID" id="81373978"/>
<gene>
    <name evidence="1" type="ORF">N7509_010361</name>
</gene>
<name>A0A9W9VRG3_9EURO</name>
<keyword evidence="2" id="KW-1185">Reference proteome</keyword>
<dbReference type="RefSeq" id="XP_056485618.1">
    <property type="nucleotide sequence ID" value="XM_056634998.1"/>
</dbReference>
<reference evidence="1" key="1">
    <citation type="submission" date="2022-12" db="EMBL/GenBank/DDBJ databases">
        <authorList>
            <person name="Petersen C."/>
        </authorList>
    </citation>
    <scope>NUCLEOTIDE SEQUENCE</scope>
    <source>
        <strain evidence="1">IBT 29677</strain>
    </source>
</reference>
<comment type="caution">
    <text evidence="1">The sequence shown here is derived from an EMBL/GenBank/DDBJ whole genome shotgun (WGS) entry which is preliminary data.</text>
</comment>
<evidence type="ECO:0000313" key="1">
    <source>
        <dbReference type="EMBL" id="KAJ5387820.1"/>
    </source>
</evidence>
<organism evidence="1 2">
    <name type="scientific">Penicillium cosmopolitanum</name>
    <dbReference type="NCBI Taxonomy" id="1131564"/>
    <lineage>
        <taxon>Eukaryota</taxon>
        <taxon>Fungi</taxon>
        <taxon>Dikarya</taxon>
        <taxon>Ascomycota</taxon>
        <taxon>Pezizomycotina</taxon>
        <taxon>Eurotiomycetes</taxon>
        <taxon>Eurotiomycetidae</taxon>
        <taxon>Eurotiales</taxon>
        <taxon>Aspergillaceae</taxon>
        <taxon>Penicillium</taxon>
    </lineage>
</organism>
<dbReference type="AlphaFoldDB" id="A0A9W9VRG3"/>
<accession>A0A9W9VRG3</accession>
<dbReference type="EMBL" id="JAPZBU010000009">
    <property type="protein sequence ID" value="KAJ5387820.1"/>
    <property type="molecule type" value="Genomic_DNA"/>
</dbReference>
<sequence length="96" mass="11115">MDGVAMIEPNDVKGIPGPEELAPPAQRLLDDKRASYRYQLHIDHLAILMRMLTRVKLHEPTWSRQHFHYGTLEEPTPQQDQLVNILAKQFNCRVVS</sequence>
<dbReference type="OrthoDB" id="4361610at2759"/>
<evidence type="ECO:0000313" key="2">
    <source>
        <dbReference type="Proteomes" id="UP001147747"/>
    </source>
</evidence>
<reference evidence="1" key="2">
    <citation type="journal article" date="2023" name="IMA Fungus">
        <title>Comparative genomic study of the Penicillium genus elucidates a diverse pangenome and 15 lateral gene transfer events.</title>
        <authorList>
            <person name="Petersen C."/>
            <person name="Sorensen T."/>
            <person name="Nielsen M.R."/>
            <person name="Sondergaard T.E."/>
            <person name="Sorensen J.L."/>
            <person name="Fitzpatrick D.A."/>
            <person name="Frisvad J.C."/>
            <person name="Nielsen K.L."/>
        </authorList>
    </citation>
    <scope>NUCLEOTIDE SEQUENCE</scope>
    <source>
        <strain evidence="1">IBT 29677</strain>
    </source>
</reference>